<dbReference type="InterPro" id="IPR037171">
    <property type="entry name" value="NagB/RpiA_transferase-like"/>
</dbReference>
<reference evidence="2 3" key="1">
    <citation type="journal article" date="2023" name="Microbiol. Spectr.">
        <title>Symbiosis of Carpenter Bees with Uncharacterized Lactic Acid Bacteria Showing NAD Auxotrophy.</title>
        <authorList>
            <person name="Kawasaki S."/>
            <person name="Ozawa K."/>
            <person name="Mori T."/>
            <person name="Yamamoto A."/>
            <person name="Ito M."/>
            <person name="Ohkuma M."/>
            <person name="Sakamoto M."/>
            <person name="Matsutani M."/>
        </authorList>
    </citation>
    <scope>NUCLEOTIDE SEQUENCE [LARGE SCALE GENOMIC DNA]</scope>
    <source>
        <strain evidence="2 3">Kim37-2</strain>
    </source>
</reference>
<evidence type="ECO:0000259" key="1">
    <source>
        <dbReference type="Pfam" id="PF02589"/>
    </source>
</evidence>
<gene>
    <name evidence="2" type="ORF">KIM372_14420</name>
</gene>
<dbReference type="InterPro" id="IPR024185">
    <property type="entry name" value="FTHF_cligase-like_sf"/>
</dbReference>
<evidence type="ECO:0000313" key="3">
    <source>
        <dbReference type="Proteomes" id="UP001321766"/>
    </source>
</evidence>
<accession>A0ABN6SBL2</accession>
<dbReference type="Pfam" id="PF02589">
    <property type="entry name" value="LUD_dom"/>
    <property type="match status" value="1"/>
</dbReference>
<name>A0ABN6SBL2_9BIFI</name>
<proteinExistence type="predicted"/>
<dbReference type="PANTHER" id="PTHR43682">
    <property type="entry name" value="LACTATE UTILIZATION PROTEIN C"/>
    <property type="match status" value="1"/>
</dbReference>
<protein>
    <submittedName>
        <fullName evidence="2">Lactate utilization protein C</fullName>
    </submittedName>
</protein>
<dbReference type="Gene3D" id="3.40.50.10420">
    <property type="entry name" value="NagB/RpiA/CoA transferase-like"/>
    <property type="match status" value="1"/>
</dbReference>
<evidence type="ECO:0000313" key="2">
    <source>
        <dbReference type="EMBL" id="BDR53535.1"/>
    </source>
</evidence>
<keyword evidence="3" id="KW-1185">Reference proteome</keyword>
<dbReference type="PANTHER" id="PTHR43682:SF1">
    <property type="entry name" value="LACTATE UTILIZATION PROTEIN C"/>
    <property type="match status" value="1"/>
</dbReference>
<dbReference type="InterPro" id="IPR003741">
    <property type="entry name" value="LUD_dom"/>
</dbReference>
<feature type="domain" description="LUD" evidence="1">
    <location>
        <begin position="50"/>
        <end position="242"/>
    </location>
</feature>
<dbReference type="SUPFAM" id="SSF100950">
    <property type="entry name" value="NagB/RpiA/CoA transferase-like"/>
    <property type="match status" value="1"/>
</dbReference>
<dbReference type="EMBL" id="AP026798">
    <property type="protein sequence ID" value="BDR53535.1"/>
    <property type="molecule type" value="Genomic_DNA"/>
</dbReference>
<organism evidence="2 3">
    <name type="scientific">Bombiscardovia nodaiensis</name>
    <dbReference type="NCBI Taxonomy" id="2932181"/>
    <lineage>
        <taxon>Bacteria</taxon>
        <taxon>Bacillati</taxon>
        <taxon>Actinomycetota</taxon>
        <taxon>Actinomycetes</taxon>
        <taxon>Bifidobacteriales</taxon>
        <taxon>Bifidobacteriaceae</taxon>
        <taxon>Bombiscardovia</taxon>
    </lineage>
</organism>
<sequence length="245" mass="27085">MTDREVFLNTLAEKARRPRHQLQNHPLVPVNNLPETTLSGKTQDELLEIARRSSEAVNATFQTTTKAQLPAVLDAFVKEKITDNTDDPYQANDHNHLLLPTSDLYADFGLESWRDGLSNPTPTFWKPGVGRQANIDTAEHAGAAIAFADFLLAESGTITVQTTPGQGRAFHFLPVHYLGIVRKSRILPRSRQAMDYYDAALKSGELKTSNINFITGPSNTGDIEMVLVVGVHGPLDMTYLVVEDM</sequence>
<dbReference type="Proteomes" id="UP001321766">
    <property type="component" value="Chromosome"/>
</dbReference>